<dbReference type="SUPFAM" id="SSF51126">
    <property type="entry name" value="Pectin lyase-like"/>
    <property type="match status" value="1"/>
</dbReference>
<evidence type="ECO:0000313" key="2">
    <source>
        <dbReference type="Proteomes" id="UP000234341"/>
    </source>
</evidence>
<accession>A0A2N5CJE6</accession>
<sequence>MTRCFRDSTGIAVATGSISLLGASAITTTGDIAPGVALTSSKSNVVVDGQGARIPIQTSGMESPGAASAKGSGTIVLRGVDITTSGVAAFGVLAQSATTVQAENSTIVTTGPGSVGVEAIDGGNVTLAGGSVTTLMRGRKAFPLAGPAARSWPMARP</sequence>
<dbReference type="InterPro" id="IPR012332">
    <property type="entry name" value="Autotransporter_pectin_lyase_C"/>
</dbReference>
<organism evidence="1 2">
    <name type="scientific">Cupriavidus pauculus</name>
    <dbReference type="NCBI Taxonomy" id="82633"/>
    <lineage>
        <taxon>Bacteria</taxon>
        <taxon>Pseudomonadati</taxon>
        <taxon>Pseudomonadota</taxon>
        <taxon>Betaproteobacteria</taxon>
        <taxon>Burkholderiales</taxon>
        <taxon>Burkholderiaceae</taxon>
        <taxon>Cupriavidus</taxon>
    </lineage>
</organism>
<dbReference type="EMBL" id="PJRP01000001">
    <property type="protein sequence ID" value="PLQ02343.1"/>
    <property type="molecule type" value="Genomic_DNA"/>
</dbReference>
<dbReference type="Gene3D" id="2.160.20.20">
    <property type="match status" value="1"/>
</dbReference>
<dbReference type="AlphaFoldDB" id="A0A2N5CJE6"/>
<protein>
    <recommendedName>
        <fullName evidence="3">Autotransporter outer membrane beta-barrel domain-containing protein</fullName>
    </recommendedName>
</protein>
<proteinExistence type="predicted"/>
<comment type="caution">
    <text evidence="1">The sequence shown here is derived from an EMBL/GenBank/DDBJ whole genome shotgun (WGS) entry which is preliminary data.</text>
</comment>
<gene>
    <name evidence="1" type="ORF">CYJ10_03350</name>
</gene>
<name>A0A2N5CJE6_9BURK</name>
<dbReference type="Proteomes" id="UP000234341">
    <property type="component" value="Unassembled WGS sequence"/>
</dbReference>
<evidence type="ECO:0000313" key="1">
    <source>
        <dbReference type="EMBL" id="PLQ02343.1"/>
    </source>
</evidence>
<dbReference type="RefSeq" id="WP_101680116.1">
    <property type="nucleotide sequence ID" value="NZ_PJRP01000001.1"/>
</dbReference>
<evidence type="ECO:0008006" key="3">
    <source>
        <dbReference type="Google" id="ProtNLM"/>
    </source>
</evidence>
<reference evidence="1 2" key="1">
    <citation type="submission" date="2017-12" db="EMBL/GenBank/DDBJ databases">
        <title>Genome sequence of the active heterotrophic nitrifier-denitrifier, Cupriavidus pauculus UM1.</title>
        <authorList>
            <person name="Putonti C."/>
            <person name="Castignetti D."/>
        </authorList>
    </citation>
    <scope>NUCLEOTIDE SEQUENCE [LARGE SCALE GENOMIC DNA]</scope>
    <source>
        <strain evidence="1 2">UM1</strain>
    </source>
</reference>
<dbReference type="InterPro" id="IPR011050">
    <property type="entry name" value="Pectin_lyase_fold/virulence"/>
</dbReference>